<dbReference type="GO" id="GO:0005737">
    <property type="term" value="C:cytoplasm"/>
    <property type="evidence" value="ECO:0007669"/>
    <property type="project" value="UniProtKB-ARBA"/>
</dbReference>
<dbReference type="EMBL" id="CP017151">
    <property type="protein sequence ID" value="AOR73781.1"/>
    <property type="molecule type" value="Genomic_DNA"/>
</dbReference>
<name>A0A1D7ZVB3_LIMFE</name>
<dbReference type="SUPFAM" id="SSF55315">
    <property type="entry name" value="L30e-like"/>
    <property type="match status" value="1"/>
</dbReference>
<keyword evidence="2 5" id="KW-0489">Methyltransferase</keyword>
<dbReference type="SMART" id="SM00967">
    <property type="entry name" value="SpoU_sub_bind"/>
    <property type="match status" value="1"/>
</dbReference>
<dbReference type="InterPro" id="IPR013123">
    <property type="entry name" value="SpoU_subst-bd"/>
</dbReference>
<dbReference type="Pfam" id="PF00588">
    <property type="entry name" value="SpoU_methylase"/>
    <property type="match status" value="1"/>
</dbReference>
<evidence type="ECO:0000256" key="1">
    <source>
        <dbReference type="ARBA" id="ARBA00007228"/>
    </source>
</evidence>
<dbReference type="InterPro" id="IPR053888">
    <property type="entry name" value="MRM3-like_sub_bind"/>
</dbReference>
<dbReference type="SUPFAM" id="SSF75217">
    <property type="entry name" value="alpha/beta knot"/>
    <property type="match status" value="1"/>
</dbReference>
<dbReference type="CDD" id="cd18095">
    <property type="entry name" value="SpoU-like_rRNA-MTase"/>
    <property type="match status" value="1"/>
</dbReference>
<comment type="similarity">
    <text evidence="1">Belongs to the class IV-like SAM-binding methyltransferase superfamily. RNA methyltransferase TrmH family.</text>
</comment>
<dbReference type="InterPro" id="IPR029028">
    <property type="entry name" value="Alpha/beta_knot_MTases"/>
</dbReference>
<dbReference type="InterPro" id="IPR029026">
    <property type="entry name" value="tRNA_m1G_MTases_N"/>
</dbReference>
<proteinExistence type="inferred from homology"/>
<dbReference type="Gene3D" id="3.40.1280.10">
    <property type="match status" value="1"/>
</dbReference>
<evidence type="ECO:0000256" key="2">
    <source>
        <dbReference type="ARBA" id="ARBA00022603"/>
    </source>
</evidence>
<dbReference type="PATRIC" id="fig|1613.112.peg.322"/>
<dbReference type="Gene3D" id="3.30.1330.30">
    <property type="match status" value="1"/>
</dbReference>
<evidence type="ECO:0000259" key="4">
    <source>
        <dbReference type="SMART" id="SM00967"/>
    </source>
</evidence>
<dbReference type="PANTHER" id="PTHR43191:SF2">
    <property type="entry name" value="RRNA METHYLTRANSFERASE 3, MITOCHONDRIAL"/>
    <property type="match status" value="1"/>
</dbReference>
<reference evidence="5 6" key="1">
    <citation type="submission" date="2016-09" db="EMBL/GenBank/DDBJ databases">
        <title>Genome Sequence of the Lactobacillus fermentum strain NCC2970 (CNCM I-5068).</title>
        <authorList>
            <person name="Barretto C."/>
            <person name="Ngom-Bru C."/>
            <person name="Genevaz A."/>
            <person name="Fournier C."/>
            <person name="Moine D."/>
            <person name="Kassam M."/>
            <person name="Iltis A."/>
            <person name="Sagory-Zalkind P."/>
            <person name="Faucherand G."/>
            <person name="Descombes P."/>
            <person name="Duboux S."/>
        </authorList>
    </citation>
    <scope>NUCLEOTIDE SEQUENCE [LARGE SCALE GENOMIC DNA]</scope>
    <source>
        <strain evidence="5 6">NCC2970</strain>
    </source>
</reference>
<dbReference type="Pfam" id="PF22435">
    <property type="entry name" value="MRM3-like_sub_bind"/>
    <property type="match status" value="1"/>
</dbReference>
<keyword evidence="3 5" id="KW-0808">Transferase</keyword>
<dbReference type="GO" id="GO:0003723">
    <property type="term" value="F:RNA binding"/>
    <property type="evidence" value="ECO:0007669"/>
    <property type="project" value="InterPro"/>
</dbReference>
<protein>
    <submittedName>
        <fullName evidence="5">RNA methyltransferase</fullName>
    </submittedName>
</protein>
<feature type="domain" description="RNA 2-O ribose methyltransferase substrate binding" evidence="4">
    <location>
        <begin position="41"/>
        <end position="111"/>
    </location>
</feature>
<dbReference type="InterPro" id="IPR001537">
    <property type="entry name" value="SpoU_MeTrfase"/>
</dbReference>
<evidence type="ECO:0000313" key="5">
    <source>
        <dbReference type="EMBL" id="AOR73781.1"/>
    </source>
</evidence>
<dbReference type="GO" id="GO:0006396">
    <property type="term" value="P:RNA processing"/>
    <property type="evidence" value="ECO:0007669"/>
    <property type="project" value="InterPro"/>
</dbReference>
<dbReference type="InterPro" id="IPR051259">
    <property type="entry name" value="rRNA_Methyltransferase"/>
</dbReference>
<evidence type="ECO:0000256" key="3">
    <source>
        <dbReference type="ARBA" id="ARBA00022679"/>
    </source>
</evidence>
<dbReference type="PANTHER" id="PTHR43191">
    <property type="entry name" value="RRNA METHYLTRANSFERASE 3"/>
    <property type="match status" value="1"/>
</dbReference>
<dbReference type="InterPro" id="IPR029064">
    <property type="entry name" value="Ribosomal_eL30-like_sf"/>
</dbReference>
<dbReference type="GO" id="GO:0032259">
    <property type="term" value="P:methylation"/>
    <property type="evidence" value="ECO:0007669"/>
    <property type="project" value="UniProtKB-KW"/>
</dbReference>
<dbReference type="Proteomes" id="UP000094714">
    <property type="component" value="Chromosome"/>
</dbReference>
<dbReference type="AlphaFoldDB" id="A0A1D7ZVB3"/>
<sequence>MEMDFEVKELVEELTSVKNTRVKEWKKLQTRKGRKQQGRYLLEGWHLVNEALQADRGLHELIGTKEELAAHPDIVARFKEVYSVTPAIMAAVTETVTPQGIMVVADLPDLHQVATDLSGAWLFLDRVQDPGNVGTMVRTADAAGFAGVVAGDGSADLFSPKVVRSMQGSQFHLALYEGDLKKWFEDVKQAGYPVYGTQLNPAAKDFRIVTPQGGFALVMGNEGRGMSEELLKQTTANLYIPMRGQAESLNVAVSAGILMFELADALNG</sequence>
<evidence type="ECO:0000313" key="6">
    <source>
        <dbReference type="Proteomes" id="UP000094714"/>
    </source>
</evidence>
<gene>
    <name evidence="5" type="ORF">LACFE_CDS0304</name>
</gene>
<organism evidence="5 6">
    <name type="scientific">Limosilactobacillus fermentum</name>
    <name type="common">Lactobacillus fermentum</name>
    <dbReference type="NCBI Taxonomy" id="1613"/>
    <lineage>
        <taxon>Bacteria</taxon>
        <taxon>Bacillati</taxon>
        <taxon>Bacillota</taxon>
        <taxon>Bacilli</taxon>
        <taxon>Lactobacillales</taxon>
        <taxon>Lactobacillaceae</taxon>
        <taxon>Limosilactobacillus</taxon>
    </lineage>
</organism>
<accession>A0A1D7ZVB3</accession>
<dbReference type="GO" id="GO:0008173">
    <property type="term" value="F:RNA methyltransferase activity"/>
    <property type="evidence" value="ECO:0007669"/>
    <property type="project" value="InterPro"/>
</dbReference>